<sequence length="140" mass="15187">MLTRAARDAPRPSLWIFFLVSPTAPGFVAPLLTGGSRTGGLRTVLRHRAPPAAHLRLRPEVGKCEDARDVRAPEQAIMGALTMAMQEGADDARHHRSRRAPEQAIMRALKIFPDDGRAPAVGAPRAVRASTDRRRGRVAG</sequence>
<dbReference type="AlphaFoldDB" id="A0A8G1EFB1"/>
<proteinExistence type="predicted"/>
<feature type="compositionally biased region" description="Low complexity" evidence="1">
    <location>
        <begin position="118"/>
        <end position="129"/>
    </location>
</feature>
<dbReference type="EMBL" id="CP037968">
    <property type="protein sequence ID" value="QYZ78628.1"/>
    <property type="molecule type" value="Genomic_DNA"/>
</dbReference>
<reference evidence="3" key="2">
    <citation type="submission" date="2019-03" db="EMBL/GenBank/DDBJ databases">
        <authorList>
            <person name="Chen S.-C."/>
            <person name="Wu S.-Y."/>
            <person name="Lai M.-C."/>
        </authorList>
    </citation>
    <scope>NUCLEOTIDE SEQUENCE</scope>
    <source>
        <strain evidence="3">ML15</strain>
    </source>
</reference>
<name>A0A8G1EFB1_9EURY</name>
<organism evidence="3 4">
    <name type="scientific">Methanofollis formosanus</name>
    <dbReference type="NCBI Taxonomy" id="299308"/>
    <lineage>
        <taxon>Archaea</taxon>
        <taxon>Methanobacteriati</taxon>
        <taxon>Methanobacteriota</taxon>
        <taxon>Stenosarchaea group</taxon>
        <taxon>Methanomicrobia</taxon>
        <taxon>Methanomicrobiales</taxon>
        <taxon>Methanomicrobiaceae</taxon>
        <taxon>Methanofollis</taxon>
    </lineage>
</organism>
<feature type="region of interest" description="Disordered" evidence="1">
    <location>
        <begin position="117"/>
        <end position="140"/>
    </location>
</feature>
<keyword evidence="4" id="KW-1185">Reference proteome</keyword>
<dbReference type="RefSeq" id="WP_220682390.1">
    <property type="nucleotide sequence ID" value="NZ_CP037968.1"/>
</dbReference>
<evidence type="ECO:0000256" key="2">
    <source>
        <dbReference type="SAM" id="Phobius"/>
    </source>
</evidence>
<dbReference type="KEGG" id="mfk:E2N92_03910"/>
<gene>
    <name evidence="3" type="ORF">E2N92_03910</name>
</gene>
<dbReference type="Proteomes" id="UP000826709">
    <property type="component" value="Chromosome"/>
</dbReference>
<keyword evidence="2" id="KW-0812">Transmembrane</keyword>
<keyword evidence="2" id="KW-1133">Transmembrane helix</keyword>
<reference evidence="3" key="1">
    <citation type="journal article" date="2005" name="Int. J. Syst. Evol. Microbiol.">
        <title>Methanofollis formosanus sp. nov., isolated from a fish pond.</title>
        <authorList>
            <person name="Wu S.Y."/>
            <person name="Chen S.C."/>
            <person name="Lai M.C."/>
        </authorList>
    </citation>
    <scope>NUCLEOTIDE SEQUENCE</scope>
    <source>
        <strain evidence="3">ML15</strain>
    </source>
</reference>
<evidence type="ECO:0000256" key="1">
    <source>
        <dbReference type="SAM" id="MobiDB-lite"/>
    </source>
</evidence>
<accession>A0A8G1EFB1</accession>
<keyword evidence="2" id="KW-0472">Membrane</keyword>
<protein>
    <submittedName>
        <fullName evidence="3">Uncharacterized protein</fullName>
    </submittedName>
</protein>
<feature type="transmembrane region" description="Helical" evidence="2">
    <location>
        <begin position="12"/>
        <end position="32"/>
    </location>
</feature>
<evidence type="ECO:0000313" key="3">
    <source>
        <dbReference type="EMBL" id="QYZ78628.1"/>
    </source>
</evidence>
<evidence type="ECO:0000313" key="4">
    <source>
        <dbReference type="Proteomes" id="UP000826709"/>
    </source>
</evidence>